<accession>A0A5N6L4S0</accession>
<dbReference type="GO" id="GO:0008270">
    <property type="term" value="F:zinc ion binding"/>
    <property type="evidence" value="ECO:0007669"/>
    <property type="project" value="InterPro"/>
</dbReference>
<reference evidence="8 9" key="1">
    <citation type="submission" date="2019-06" db="EMBL/GenBank/DDBJ databases">
        <title>A chromosomal-level reference genome of Carpinus fangiana (Coryloideae, Betulaceae).</title>
        <authorList>
            <person name="Yang X."/>
            <person name="Wang Z."/>
            <person name="Zhang L."/>
            <person name="Hao G."/>
            <person name="Liu J."/>
            <person name="Yang Y."/>
        </authorList>
    </citation>
    <scope>NUCLEOTIDE SEQUENCE [LARGE SCALE GENOMIC DNA]</scope>
    <source>
        <strain evidence="8">Cfa_2016G</strain>
        <tissue evidence="8">Leaf</tissue>
    </source>
</reference>
<feature type="region of interest" description="Disordered" evidence="6">
    <location>
        <begin position="168"/>
        <end position="217"/>
    </location>
</feature>
<evidence type="ECO:0000256" key="2">
    <source>
        <dbReference type="ARBA" id="ARBA00023015"/>
    </source>
</evidence>
<evidence type="ECO:0000313" key="8">
    <source>
        <dbReference type="EMBL" id="KAB8801878.1"/>
    </source>
</evidence>
<sequence length="580" mass="62660">MQNAFVPCHARLLGAKPITQARSSGMVKSARGECYAVQPRSGSTPCNYVSAMRKRPPTSYSASGWRPVALSFRRSEPGYESGGASVGLGEYCKRLLIVDDLHVRDRLSPDTQDSYRVGGHPARVPKRPKLRSSCDACGAAKLKCDRGQPRCGRCVNYDIPCMYGVSRKNGRPRRDRLRPNLTQTPKDQTNTPAATKVDKVESNSGSDGEAVLNPMSLSGVPDLPVPWDAGDENSDGLIMSHDAFDQPGMPLMDFNTLDFREWGVAGHSNEQLLPINPPFDPIPTPESPDLGCCTPASAPLTNSAPFHQTQDQKSTHHNDISMPFNGIRDHDCPQEAYKILGNLSFTDNNKPQFNAPSPGAATADATGGVPLDHVLRLNRVASEQLSHLLTCSCAKTPNLALLYASNISRILNWYQQAAICTQSVTWTSSAAASGATSRDASPTMSLQSSSSGSLDRSSTCSSTTASNLFSASSSSDGTLASTPSSGITIGPAKMAVGTFSIDDTRVQTALKIQLVLGEMRRAGLLIDQFIASHHYGGHYFPDEVFFGGVECLYQGLDSWLRCEHSRIVDMMRSRLRELNT</sequence>
<evidence type="ECO:0000256" key="4">
    <source>
        <dbReference type="ARBA" id="ARBA00023163"/>
    </source>
</evidence>
<dbReference type="PANTHER" id="PTHR31069">
    <property type="entry name" value="OLEATE-ACTIVATED TRANSCRIPTION FACTOR 1-RELATED"/>
    <property type="match status" value="1"/>
</dbReference>
<dbReference type="InterPro" id="IPR013700">
    <property type="entry name" value="AflR"/>
</dbReference>
<dbReference type="OrthoDB" id="2328572at2759"/>
<gene>
    <name evidence="8" type="ORF">FH972_026700</name>
</gene>
<dbReference type="GO" id="GO:0005634">
    <property type="term" value="C:nucleus"/>
    <property type="evidence" value="ECO:0007669"/>
    <property type="project" value="InterPro"/>
</dbReference>
<dbReference type="Pfam" id="PF00172">
    <property type="entry name" value="Zn_clus"/>
    <property type="match status" value="1"/>
</dbReference>
<dbReference type="SMART" id="SM00066">
    <property type="entry name" value="GAL4"/>
    <property type="match status" value="1"/>
</dbReference>
<evidence type="ECO:0000313" key="9">
    <source>
        <dbReference type="Proteomes" id="UP000327013"/>
    </source>
</evidence>
<feature type="compositionally biased region" description="Polar residues" evidence="6">
    <location>
        <begin position="180"/>
        <end position="193"/>
    </location>
</feature>
<dbReference type="AlphaFoldDB" id="A0A5N6L4S0"/>
<organism evidence="8 9">
    <name type="scientific">Carpinus fangiana</name>
    <dbReference type="NCBI Taxonomy" id="176857"/>
    <lineage>
        <taxon>Eukaryota</taxon>
        <taxon>Viridiplantae</taxon>
        <taxon>Streptophyta</taxon>
        <taxon>Embryophyta</taxon>
        <taxon>Tracheophyta</taxon>
        <taxon>Spermatophyta</taxon>
        <taxon>Magnoliopsida</taxon>
        <taxon>eudicotyledons</taxon>
        <taxon>Gunneridae</taxon>
        <taxon>Pentapetalae</taxon>
        <taxon>rosids</taxon>
        <taxon>fabids</taxon>
        <taxon>Fagales</taxon>
        <taxon>Betulaceae</taxon>
        <taxon>Carpinus</taxon>
    </lineage>
</organism>
<dbReference type="PRINTS" id="PR00755">
    <property type="entry name" value="AFLATOXINBRP"/>
</dbReference>
<feature type="region of interest" description="Disordered" evidence="6">
    <location>
        <begin position="111"/>
        <end position="130"/>
    </location>
</feature>
<feature type="domain" description="Zn(2)-C6 fungal-type" evidence="7">
    <location>
        <begin position="133"/>
        <end position="163"/>
    </location>
</feature>
<protein>
    <recommendedName>
        <fullName evidence="7">Zn(2)-C6 fungal-type domain-containing protein</fullName>
    </recommendedName>
</protein>
<dbReference type="Gene3D" id="4.10.240.10">
    <property type="entry name" value="Zn(2)-C6 fungal-type DNA-binding domain"/>
    <property type="match status" value="1"/>
</dbReference>
<feature type="region of interest" description="Disordered" evidence="6">
    <location>
        <begin position="434"/>
        <end position="457"/>
    </location>
</feature>
<dbReference type="PROSITE" id="PS50048">
    <property type="entry name" value="ZN2_CY6_FUNGAL_2"/>
    <property type="match status" value="1"/>
</dbReference>
<keyword evidence="2" id="KW-0805">Transcription regulation</keyword>
<dbReference type="InterPro" id="IPR001138">
    <property type="entry name" value="Zn2Cys6_DnaBD"/>
</dbReference>
<dbReference type="CDD" id="cd00067">
    <property type="entry name" value="GAL4"/>
    <property type="match status" value="1"/>
</dbReference>
<keyword evidence="5" id="KW-0539">Nucleus</keyword>
<proteinExistence type="predicted"/>
<dbReference type="InterPro" id="IPR036864">
    <property type="entry name" value="Zn2-C6_fun-type_DNA-bd_sf"/>
</dbReference>
<evidence type="ECO:0000256" key="6">
    <source>
        <dbReference type="SAM" id="MobiDB-lite"/>
    </source>
</evidence>
<keyword evidence="1" id="KW-0479">Metal-binding</keyword>
<dbReference type="EMBL" id="VIBQ01000107">
    <property type="protein sequence ID" value="KAB8801878.1"/>
    <property type="molecule type" value="Genomic_DNA"/>
</dbReference>
<dbReference type="SUPFAM" id="SSF57701">
    <property type="entry name" value="Zn2/Cys6 DNA-binding domain"/>
    <property type="match status" value="1"/>
</dbReference>
<dbReference type="Proteomes" id="UP000327013">
    <property type="component" value="Unassembled WGS sequence"/>
</dbReference>
<dbReference type="InterPro" id="IPR050675">
    <property type="entry name" value="OAF3"/>
</dbReference>
<keyword evidence="4" id="KW-0804">Transcription</keyword>
<comment type="caution">
    <text evidence="8">The sequence shown here is derived from an EMBL/GenBank/DDBJ whole genome shotgun (WGS) entry which is preliminary data.</text>
</comment>
<keyword evidence="3" id="KW-0238">DNA-binding</keyword>
<name>A0A5N6L4S0_9ROSI</name>
<dbReference type="GO" id="GO:0000981">
    <property type="term" value="F:DNA-binding transcription factor activity, RNA polymerase II-specific"/>
    <property type="evidence" value="ECO:0007669"/>
    <property type="project" value="InterPro"/>
</dbReference>
<evidence type="ECO:0000256" key="3">
    <source>
        <dbReference type="ARBA" id="ARBA00023125"/>
    </source>
</evidence>
<evidence type="ECO:0000256" key="5">
    <source>
        <dbReference type="ARBA" id="ARBA00023242"/>
    </source>
</evidence>
<dbReference type="Pfam" id="PF08493">
    <property type="entry name" value="AflR"/>
    <property type="match status" value="1"/>
</dbReference>
<evidence type="ECO:0000256" key="1">
    <source>
        <dbReference type="ARBA" id="ARBA00022723"/>
    </source>
</evidence>
<keyword evidence="9" id="KW-1185">Reference proteome</keyword>
<evidence type="ECO:0000259" key="7">
    <source>
        <dbReference type="PROSITE" id="PS50048"/>
    </source>
</evidence>
<dbReference type="PANTHER" id="PTHR31069:SF31">
    <property type="entry name" value="MONODICTYPHENONE CLUSTER TRANSCRIPTION FACTOR-RELATED"/>
    <property type="match status" value="1"/>
</dbReference>
<dbReference type="GO" id="GO:0003677">
    <property type="term" value="F:DNA binding"/>
    <property type="evidence" value="ECO:0007669"/>
    <property type="project" value="UniProtKB-KW"/>
</dbReference>